<dbReference type="GO" id="GO:0032993">
    <property type="term" value="C:protein-DNA complex"/>
    <property type="evidence" value="ECO:0007669"/>
    <property type="project" value="TreeGrafter"/>
</dbReference>
<evidence type="ECO:0000256" key="6">
    <source>
        <dbReference type="PROSITE-ProRule" id="PRU00169"/>
    </source>
</evidence>
<gene>
    <name evidence="10" type="ORF">P9B03_08015</name>
</gene>
<dbReference type="SMART" id="SM00862">
    <property type="entry name" value="Trans_reg_C"/>
    <property type="match status" value="1"/>
</dbReference>
<proteinExistence type="predicted"/>
<dbReference type="InterPro" id="IPR011006">
    <property type="entry name" value="CheY-like_superfamily"/>
</dbReference>
<comment type="caution">
    <text evidence="10">The sequence shown here is derived from an EMBL/GenBank/DDBJ whole genome shotgun (WGS) entry which is preliminary data.</text>
</comment>
<accession>A0AAW9NR88</accession>
<dbReference type="InterPro" id="IPR001867">
    <property type="entry name" value="OmpR/PhoB-type_DNA-bd"/>
</dbReference>
<feature type="domain" description="OmpR/PhoB-type" evidence="9">
    <location>
        <begin position="125"/>
        <end position="223"/>
    </location>
</feature>
<dbReference type="InterPro" id="IPR001789">
    <property type="entry name" value="Sig_transdc_resp-reg_receiver"/>
</dbReference>
<evidence type="ECO:0000256" key="3">
    <source>
        <dbReference type="ARBA" id="ARBA00023015"/>
    </source>
</evidence>
<dbReference type="GO" id="GO:0005829">
    <property type="term" value="C:cytosol"/>
    <property type="evidence" value="ECO:0007669"/>
    <property type="project" value="TreeGrafter"/>
</dbReference>
<dbReference type="PANTHER" id="PTHR48111">
    <property type="entry name" value="REGULATOR OF RPOS"/>
    <property type="match status" value="1"/>
</dbReference>
<dbReference type="GO" id="GO:0000156">
    <property type="term" value="F:phosphorelay response regulator activity"/>
    <property type="evidence" value="ECO:0007669"/>
    <property type="project" value="TreeGrafter"/>
</dbReference>
<dbReference type="GO" id="GO:0006355">
    <property type="term" value="P:regulation of DNA-templated transcription"/>
    <property type="evidence" value="ECO:0007669"/>
    <property type="project" value="InterPro"/>
</dbReference>
<evidence type="ECO:0000256" key="1">
    <source>
        <dbReference type="ARBA" id="ARBA00022553"/>
    </source>
</evidence>
<dbReference type="PROSITE" id="PS51755">
    <property type="entry name" value="OMPR_PHOB"/>
    <property type="match status" value="1"/>
</dbReference>
<keyword evidence="11" id="KW-1185">Reference proteome</keyword>
<feature type="DNA-binding region" description="OmpR/PhoB-type" evidence="7">
    <location>
        <begin position="125"/>
        <end position="223"/>
    </location>
</feature>
<dbReference type="PROSITE" id="PS50110">
    <property type="entry name" value="RESPONSE_REGULATORY"/>
    <property type="match status" value="1"/>
</dbReference>
<dbReference type="EMBL" id="JARSFG010000011">
    <property type="protein sequence ID" value="MEC1178423.1"/>
    <property type="molecule type" value="Genomic_DNA"/>
</dbReference>
<keyword evidence="5" id="KW-0804">Transcription</keyword>
<dbReference type="SMART" id="SM00448">
    <property type="entry name" value="REC"/>
    <property type="match status" value="1"/>
</dbReference>
<evidence type="ECO:0000256" key="2">
    <source>
        <dbReference type="ARBA" id="ARBA00023012"/>
    </source>
</evidence>
<evidence type="ECO:0000313" key="11">
    <source>
        <dbReference type="Proteomes" id="UP001344888"/>
    </source>
</evidence>
<evidence type="ECO:0000256" key="5">
    <source>
        <dbReference type="ARBA" id="ARBA00023163"/>
    </source>
</evidence>
<dbReference type="InterPro" id="IPR036388">
    <property type="entry name" value="WH-like_DNA-bd_sf"/>
</dbReference>
<evidence type="ECO:0000259" key="9">
    <source>
        <dbReference type="PROSITE" id="PS51755"/>
    </source>
</evidence>
<dbReference type="Pfam" id="PF00072">
    <property type="entry name" value="Response_reg"/>
    <property type="match status" value="1"/>
</dbReference>
<keyword evidence="4 7" id="KW-0238">DNA-binding</keyword>
<dbReference type="AlphaFoldDB" id="A0AAW9NR88"/>
<feature type="modified residue" description="4-aspartylphosphate" evidence="6">
    <location>
        <position position="52"/>
    </location>
</feature>
<name>A0AAW9NR88_9BACL</name>
<dbReference type="InterPro" id="IPR039420">
    <property type="entry name" value="WalR-like"/>
</dbReference>
<dbReference type="Gene3D" id="6.10.250.690">
    <property type="match status" value="1"/>
</dbReference>
<keyword evidence="3" id="KW-0805">Transcription regulation</keyword>
<keyword evidence="2" id="KW-0902">Two-component regulatory system</keyword>
<dbReference type="FunFam" id="3.40.50.2300:FF:000001">
    <property type="entry name" value="DNA-binding response regulator PhoB"/>
    <property type="match status" value="1"/>
</dbReference>
<organism evidence="10 11">
    <name type="scientific">Metasolibacillus meyeri</name>
    <dbReference type="NCBI Taxonomy" id="1071052"/>
    <lineage>
        <taxon>Bacteria</taxon>
        <taxon>Bacillati</taxon>
        <taxon>Bacillota</taxon>
        <taxon>Bacilli</taxon>
        <taxon>Bacillales</taxon>
        <taxon>Caryophanaceae</taxon>
        <taxon>Metasolibacillus</taxon>
    </lineage>
</organism>
<evidence type="ECO:0000259" key="8">
    <source>
        <dbReference type="PROSITE" id="PS50110"/>
    </source>
</evidence>
<keyword evidence="1 6" id="KW-0597">Phosphoprotein</keyword>
<dbReference type="Pfam" id="PF00486">
    <property type="entry name" value="Trans_reg_C"/>
    <property type="match status" value="1"/>
</dbReference>
<protein>
    <submittedName>
        <fullName evidence="10">Response regulator transcription factor</fullName>
    </submittedName>
</protein>
<evidence type="ECO:0000256" key="7">
    <source>
        <dbReference type="PROSITE-ProRule" id="PRU01091"/>
    </source>
</evidence>
<dbReference type="PANTHER" id="PTHR48111:SF22">
    <property type="entry name" value="REGULATOR OF RPOS"/>
    <property type="match status" value="1"/>
</dbReference>
<reference evidence="10 11" key="1">
    <citation type="submission" date="2023-03" db="EMBL/GenBank/DDBJ databases">
        <title>Bacillus Genome Sequencing.</title>
        <authorList>
            <person name="Dunlap C."/>
        </authorList>
    </citation>
    <scope>NUCLEOTIDE SEQUENCE [LARGE SCALE GENOMIC DNA]</scope>
    <source>
        <strain evidence="10 11">B-59205</strain>
    </source>
</reference>
<evidence type="ECO:0000313" key="10">
    <source>
        <dbReference type="EMBL" id="MEC1178423.1"/>
    </source>
</evidence>
<dbReference type="RefSeq" id="WP_326122942.1">
    <property type="nucleotide sequence ID" value="NZ_JARSFG010000011.1"/>
</dbReference>
<dbReference type="Gene3D" id="3.40.50.2300">
    <property type="match status" value="1"/>
</dbReference>
<dbReference type="Gene3D" id="1.10.10.10">
    <property type="entry name" value="Winged helix-like DNA-binding domain superfamily/Winged helix DNA-binding domain"/>
    <property type="match status" value="1"/>
</dbReference>
<dbReference type="SUPFAM" id="SSF52172">
    <property type="entry name" value="CheY-like"/>
    <property type="match status" value="1"/>
</dbReference>
<feature type="domain" description="Response regulatory" evidence="8">
    <location>
        <begin position="3"/>
        <end position="116"/>
    </location>
</feature>
<sequence length="223" mass="25685">MKRILFIEDEQHLSRFVEIELRHEGNEVVLAYDGATGLHLALAEEWDIILLDLMLPKIDGMEVCRQIRAVKTTPVIMLTARDSIKDRVAGLDCGADDYIPKPFSIEELKARMRVIFRREATKSTSSMLQVRDLSLNADLRVVRRGNEEIGLTKREFDLLAALMEHANRVMSREMLLDIVWGFETVVDTNVVDVYIRYLRNKIDKPGEDSYIQTLRGIGYMMKV</sequence>
<dbReference type="GO" id="GO:0000976">
    <property type="term" value="F:transcription cis-regulatory region binding"/>
    <property type="evidence" value="ECO:0007669"/>
    <property type="project" value="TreeGrafter"/>
</dbReference>
<dbReference type="FunFam" id="1.10.10.10:FF:000005">
    <property type="entry name" value="Two-component system response regulator"/>
    <property type="match status" value="1"/>
</dbReference>
<evidence type="ECO:0000256" key="4">
    <source>
        <dbReference type="ARBA" id="ARBA00023125"/>
    </source>
</evidence>
<dbReference type="CDD" id="cd00383">
    <property type="entry name" value="trans_reg_C"/>
    <property type="match status" value="1"/>
</dbReference>
<dbReference type="Proteomes" id="UP001344888">
    <property type="component" value="Unassembled WGS sequence"/>
</dbReference>